<gene>
    <name evidence="17" type="primary">ORF162198</name>
</gene>
<evidence type="ECO:0000256" key="10">
    <source>
        <dbReference type="ARBA" id="ARBA00022990"/>
    </source>
</evidence>
<reference evidence="17" key="1">
    <citation type="submission" date="2014-12" db="EMBL/GenBank/DDBJ databases">
        <title>Insight into the proteome of Arion vulgaris.</title>
        <authorList>
            <person name="Aradska J."/>
            <person name="Bulat T."/>
            <person name="Smidak R."/>
            <person name="Sarate P."/>
            <person name="Gangsoo J."/>
            <person name="Sialana F."/>
            <person name="Bilban M."/>
            <person name="Lubec G."/>
        </authorList>
    </citation>
    <scope>NUCLEOTIDE SEQUENCE</scope>
    <source>
        <tissue evidence="17">Skin</tissue>
    </source>
</reference>
<protein>
    <recommendedName>
        <fullName evidence="12">Eukaryotic translation initiation factor 4 gamma 2</fullName>
    </recommendedName>
</protein>
<keyword evidence="9" id="KW-0648">Protein biosynthesis</keyword>
<keyword evidence="6" id="KW-0597">Phosphoprotein</keyword>
<evidence type="ECO:0000256" key="6">
    <source>
        <dbReference type="ARBA" id="ARBA00022553"/>
    </source>
</evidence>
<proteinExistence type="inferred from homology"/>
<comment type="subunit">
    <text evidence="13">Interacts with the serine/threonine protein kinases MKNK1 and MKNK2. Binds EIF4A and EIF3. Interacts with MIF4GD. Interacts with DAZAP2.</text>
</comment>
<feature type="region of interest" description="Disordered" evidence="14">
    <location>
        <begin position="120"/>
        <end position="142"/>
    </location>
</feature>
<evidence type="ECO:0000256" key="3">
    <source>
        <dbReference type="ARBA" id="ARBA00022491"/>
    </source>
</evidence>
<dbReference type="Gene3D" id="1.25.40.180">
    <property type="match status" value="3"/>
</dbReference>
<feature type="compositionally biased region" description="Low complexity" evidence="14">
    <location>
        <begin position="190"/>
        <end position="213"/>
    </location>
</feature>
<evidence type="ECO:0000256" key="5">
    <source>
        <dbReference type="ARBA" id="ARBA00022540"/>
    </source>
</evidence>
<evidence type="ECO:0000256" key="14">
    <source>
        <dbReference type="SAM" id="MobiDB-lite"/>
    </source>
</evidence>
<dbReference type="SMART" id="SM00544">
    <property type="entry name" value="MA3"/>
    <property type="match status" value="1"/>
</dbReference>
<feature type="compositionally biased region" description="Polar residues" evidence="14">
    <location>
        <begin position="130"/>
        <end position="142"/>
    </location>
</feature>
<name>A0A0B7B512_9EUPU</name>
<dbReference type="Pfam" id="PF02854">
    <property type="entry name" value="MIF4G"/>
    <property type="match status" value="1"/>
</dbReference>
<evidence type="ECO:0000256" key="4">
    <source>
        <dbReference type="ARBA" id="ARBA00022499"/>
    </source>
</evidence>
<feature type="region of interest" description="Disordered" evidence="14">
    <location>
        <begin position="395"/>
        <end position="420"/>
    </location>
</feature>
<dbReference type="InterPro" id="IPR016024">
    <property type="entry name" value="ARM-type_fold"/>
</dbReference>
<organism evidence="17">
    <name type="scientific">Arion vulgaris</name>
    <dbReference type="NCBI Taxonomy" id="1028688"/>
    <lineage>
        <taxon>Eukaryota</taxon>
        <taxon>Metazoa</taxon>
        <taxon>Spiralia</taxon>
        <taxon>Lophotrochozoa</taxon>
        <taxon>Mollusca</taxon>
        <taxon>Gastropoda</taxon>
        <taxon>Heterobranchia</taxon>
        <taxon>Euthyneura</taxon>
        <taxon>Panpulmonata</taxon>
        <taxon>Eupulmonata</taxon>
        <taxon>Stylommatophora</taxon>
        <taxon>Helicina</taxon>
        <taxon>Arionoidea</taxon>
        <taxon>Arionidae</taxon>
        <taxon>Arion</taxon>
    </lineage>
</organism>
<keyword evidence="2" id="KW-0488">Methylation</keyword>
<dbReference type="GO" id="GO:0016281">
    <property type="term" value="C:eukaryotic translation initiation factor 4F complex"/>
    <property type="evidence" value="ECO:0007669"/>
    <property type="project" value="TreeGrafter"/>
</dbReference>
<evidence type="ECO:0000256" key="8">
    <source>
        <dbReference type="ARBA" id="ARBA00022845"/>
    </source>
</evidence>
<sequence>MLGNIKFIGELGKLDMLHEGILHKCIKQLLEKKKNAQLKDMSEDLECLCQIMRTIGPRIDTTKARAWMDQYFERINQFAINSDLPSRIRFMLQDVIELRENDWKPRKSASEAGPKTITQIRQEAGVNGPRGQNNPSSLQTRMNMNNIPGSNWKGGMGDIFSIPVASLGNAIGVGPGVIPMDSFSTMPQTFNNRNRFNQQNPSYQNNFQNNFNNKGRGKPQQQQDDSGSPNNQRRNNTQAGSDGGYNNQQNYQSNNHFQQQQTQSQSKQGGINRDLPPRFQRMVQQQQIQQLNQVGGLSGGNNTLLMTGIPGSAPLGAPNQPPPSASPPLTIAPVINGVKEEVSLRPVKNFNMFKPNTPSMLPRSAQAQNPAPRETSFAAKKSTDISEMLNPLLDKQQQHQQQQPASTKQAKEEKTKSPVKEKLTKEKMLDKLTSLLSQCYIGHNVSDAVAIIKDMNIPRKMVPDLLAKIMLDSMEKTDAEQELSMKLIDDLKSENVISSDQFMEGFKNVCNHMSELETEIPLVKSHVARFGALATTLGLVSLTELSDPFEGGVHYPLFLLCLQQMHKIKNKEWLVDTFNRSKLDLQKMLPELDQRKERMLEILEDRGLSFIFPLLRIQAELGRQIAAEPVAASLFKWIKEKVDPSMQSDPGFINVLVTSILKYITSESTLKDNVDITVTPEKVLMDKEKELLEKLKGVLQLFLQDHTNLQMAALYAVQVFCYTHQFPKGMFLRFFVNLYDMEVIDEDVYLRWKEEVNDQYPGKGKALFQVNQWLNWLEQADDEDSEEDE</sequence>
<dbReference type="GO" id="GO:0003743">
    <property type="term" value="F:translation initiation factor activity"/>
    <property type="evidence" value="ECO:0007669"/>
    <property type="project" value="UniProtKB-KW"/>
</dbReference>
<evidence type="ECO:0000259" key="16">
    <source>
        <dbReference type="PROSITE" id="PS51366"/>
    </source>
</evidence>
<keyword evidence="7" id="KW-0832">Ubl conjugation</keyword>
<dbReference type="PROSITE" id="PS51363">
    <property type="entry name" value="W2"/>
    <property type="match status" value="1"/>
</dbReference>
<dbReference type="CDD" id="cd11559">
    <property type="entry name" value="W2_eIF4G1_like"/>
    <property type="match status" value="1"/>
</dbReference>
<dbReference type="FunFam" id="1.25.40.180:FF:000007">
    <property type="entry name" value="Eukaryotic translation initiation factor 4 gamma 2"/>
    <property type="match status" value="1"/>
</dbReference>
<dbReference type="InterPro" id="IPR003891">
    <property type="entry name" value="Initiation_fac_eIF4g_MI"/>
</dbReference>
<keyword evidence="10" id="KW-0007">Acetylation</keyword>
<keyword evidence="3" id="KW-0678">Repressor</keyword>
<evidence type="ECO:0000259" key="15">
    <source>
        <dbReference type="PROSITE" id="PS51363"/>
    </source>
</evidence>
<feature type="domain" description="MI" evidence="16">
    <location>
        <begin position="423"/>
        <end position="550"/>
    </location>
</feature>
<feature type="region of interest" description="Disordered" evidence="14">
    <location>
        <begin position="353"/>
        <end position="377"/>
    </location>
</feature>
<feature type="compositionally biased region" description="Polar residues" evidence="14">
    <location>
        <begin position="219"/>
        <end position="239"/>
    </location>
</feature>
<evidence type="ECO:0000256" key="13">
    <source>
        <dbReference type="ARBA" id="ARBA00046720"/>
    </source>
</evidence>
<comment type="function">
    <text evidence="11">Appears to play a role in the switch from cap-dependent to IRES-mediated translation during mitosis, apoptosis and viral infection. Cleaved by some caspases and viral proteases.</text>
</comment>
<evidence type="ECO:0000256" key="12">
    <source>
        <dbReference type="ARBA" id="ARBA00040449"/>
    </source>
</evidence>
<evidence type="ECO:0000256" key="7">
    <source>
        <dbReference type="ARBA" id="ARBA00022843"/>
    </source>
</evidence>
<feature type="compositionally biased region" description="Polar residues" evidence="14">
    <location>
        <begin position="354"/>
        <end position="369"/>
    </location>
</feature>
<dbReference type="Pfam" id="PF02847">
    <property type="entry name" value="MA3"/>
    <property type="match status" value="1"/>
</dbReference>
<dbReference type="SMART" id="SM00515">
    <property type="entry name" value="eIF5C"/>
    <property type="match status" value="1"/>
</dbReference>
<evidence type="ECO:0000256" key="9">
    <source>
        <dbReference type="ARBA" id="ARBA00022917"/>
    </source>
</evidence>
<keyword evidence="8" id="KW-0810">Translation regulation</keyword>
<dbReference type="AlphaFoldDB" id="A0A0B7B512"/>
<comment type="similarity">
    <text evidence="1">Belongs to the eukaryotic initiation factor 4G family.</text>
</comment>
<dbReference type="PANTHER" id="PTHR23253">
    <property type="entry name" value="EUKARYOTIC TRANSLATION INITIATION FACTOR 4 GAMMA"/>
    <property type="match status" value="1"/>
</dbReference>
<dbReference type="InterPro" id="IPR003307">
    <property type="entry name" value="W2_domain"/>
</dbReference>
<keyword evidence="5" id="KW-0396">Initiation factor</keyword>
<accession>A0A0B7B512</accession>
<evidence type="ECO:0000256" key="1">
    <source>
        <dbReference type="ARBA" id="ARBA00005775"/>
    </source>
</evidence>
<evidence type="ECO:0000313" key="17">
    <source>
        <dbReference type="EMBL" id="CEK87932.1"/>
    </source>
</evidence>
<feature type="region of interest" description="Disordered" evidence="14">
    <location>
        <begin position="302"/>
        <end position="324"/>
    </location>
</feature>
<dbReference type="PANTHER" id="PTHR23253:SF9">
    <property type="entry name" value="EUKARYOTIC TRANSLATION INITIATION FACTOR 4 GAMMA 2"/>
    <property type="match status" value="1"/>
</dbReference>
<evidence type="ECO:0000256" key="11">
    <source>
        <dbReference type="ARBA" id="ARBA00037759"/>
    </source>
</evidence>
<dbReference type="GO" id="GO:0003729">
    <property type="term" value="F:mRNA binding"/>
    <property type="evidence" value="ECO:0007669"/>
    <property type="project" value="TreeGrafter"/>
</dbReference>
<feature type="domain" description="W2" evidence="15">
    <location>
        <begin position="607"/>
        <end position="787"/>
    </location>
</feature>
<feature type="compositionally biased region" description="Basic and acidic residues" evidence="14">
    <location>
        <begin position="409"/>
        <end position="420"/>
    </location>
</feature>
<dbReference type="EMBL" id="HACG01041067">
    <property type="protein sequence ID" value="CEK87932.1"/>
    <property type="molecule type" value="Transcribed_RNA"/>
</dbReference>
<feature type="compositionally biased region" description="Low complexity" evidence="14">
    <location>
        <begin position="244"/>
        <end position="270"/>
    </location>
</feature>
<dbReference type="InterPro" id="IPR003890">
    <property type="entry name" value="MIF4G-like_typ-3"/>
</dbReference>
<dbReference type="Pfam" id="PF02020">
    <property type="entry name" value="W2"/>
    <property type="match status" value="1"/>
</dbReference>
<dbReference type="GO" id="GO:0006417">
    <property type="term" value="P:regulation of translation"/>
    <property type="evidence" value="ECO:0007669"/>
    <property type="project" value="UniProtKB-KW"/>
</dbReference>
<dbReference type="SUPFAM" id="SSF48371">
    <property type="entry name" value="ARM repeat"/>
    <property type="match status" value="3"/>
</dbReference>
<feature type="region of interest" description="Disordered" evidence="14">
    <location>
        <begin position="184"/>
        <end position="275"/>
    </location>
</feature>
<keyword evidence="4" id="KW-1017">Isopeptide bond</keyword>
<dbReference type="PROSITE" id="PS51366">
    <property type="entry name" value="MI"/>
    <property type="match status" value="1"/>
</dbReference>
<evidence type="ECO:0000256" key="2">
    <source>
        <dbReference type="ARBA" id="ARBA00022481"/>
    </source>
</evidence>